<dbReference type="PANTHER" id="PTHR34545:SF7">
    <property type="entry name" value="CLAVATA3_ESR (CLE)-RELATED PROTEIN 16"/>
    <property type="match status" value="1"/>
</dbReference>
<proteinExistence type="predicted"/>
<organism evidence="2 3">
    <name type="scientific">Salvia divinorum</name>
    <name type="common">Maria pastora</name>
    <name type="synonym">Diviner's sage</name>
    <dbReference type="NCBI Taxonomy" id="28513"/>
    <lineage>
        <taxon>Eukaryota</taxon>
        <taxon>Viridiplantae</taxon>
        <taxon>Streptophyta</taxon>
        <taxon>Embryophyta</taxon>
        <taxon>Tracheophyta</taxon>
        <taxon>Spermatophyta</taxon>
        <taxon>Magnoliopsida</taxon>
        <taxon>eudicotyledons</taxon>
        <taxon>Gunneridae</taxon>
        <taxon>Pentapetalae</taxon>
        <taxon>asterids</taxon>
        <taxon>lamiids</taxon>
        <taxon>Lamiales</taxon>
        <taxon>Lamiaceae</taxon>
        <taxon>Nepetoideae</taxon>
        <taxon>Mentheae</taxon>
        <taxon>Salviinae</taxon>
        <taxon>Salvia</taxon>
        <taxon>Salvia subgen. Calosphace</taxon>
    </lineage>
</organism>
<dbReference type="EMBL" id="JBEAFC010000005">
    <property type="protein sequence ID" value="KAL1556566.1"/>
    <property type="molecule type" value="Genomic_DNA"/>
</dbReference>
<accession>A0ABD1HJF3</accession>
<reference evidence="2 3" key="1">
    <citation type="submission" date="2024-06" db="EMBL/GenBank/DDBJ databases">
        <title>A chromosome level genome sequence of Diviner's sage (Salvia divinorum).</title>
        <authorList>
            <person name="Ford S.A."/>
            <person name="Ro D.-K."/>
            <person name="Ness R.W."/>
            <person name="Phillips M.A."/>
        </authorList>
    </citation>
    <scope>NUCLEOTIDE SEQUENCE [LARGE SCALE GENOMIC DNA]</scope>
    <source>
        <strain evidence="2">SAF-2024a</strain>
        <tissue evidence="2">Leaf</tissue>
    </source>
</reference>
<gene>
    <name evidence="2" type="ORF">AAHA92_12170</name>
</gene>
<dbReference type="PANTHER" id="PTHR34545">
    <property type="entry name" value="CLAVATA3/ESR (CLE)-RELATED PROTEIN 22"/>
    <property type="match status" value="1"/>
</dbReference>
<evidence type="ECO:0000256" key="1">
    <source>
        <dbReference type="SAM" id="MobiDB-lite"/>
    </source>
</evidence>
<keyword evidence="3" id="KW-1185">Reference proteome</keyword>
<evidence type="ECO:0000313" key="2">
    <source>
        <dbReference type="EMBL" id="KAL1556566.1"/>
    </source>
</evidence>
<name>A0ABD1HJF3_SALDI</name>
<dbReference type="InterPro" id="IPR033249">
    <property type="entry name" value="CLE_plant"/>
</dbReference>
<evidence type="ECO:0000313" key="3">
    <source>
        <dbReference type="Proteomes" id="UP001567538"/>
    </source>
</evidence>
<protein>
    <submittedName>
        <fullName evidence="2">Uncharacterized protein</fullName>
    </submittedName>
</protein>
<feature type="region of interest" description="Disordered" evidence="1">
    <location>
        <begin position="42"/>
        <end position="85"/>
    </location>
</feature>
<dbReference type="AlphaFoldDB" id="A0ABD1HJF3"/>
<comment type="caution">
    <text evidence="2">The sequence shown here is derived from an EMBL/GenBank/DDBJ whole genome shotgun (WGS) entry which is preliminary data.</text>
</comment>
<dbReference type="Proteomes" id="UP001567538">
    <property type="component" value="Unassembled WGS sequence"/>
</dbReference>
<sequence>MTLLTRGDRRLDPTSRIALLSLGFLLILSQVCSLPYAERIHASASSPPRKARFFATPQRLAGPPRPDFSEEEKRLVHTGPNPLHN</sequence>